<evidence type="ECO:0000313" key="2">
    <source>
        <dbReference type="Proteomes" id="UP000236743"/>
    </source>
</evidence>
<dbReference type="PANTHER" id="PTHR30383">
    <property type="entry name" value="THIOESTERASE 1/PROTEASE 1/LYSOPHOSPHOLIPASE L1"/>
    <property type="match status" value="1"/>
</dbReference>
<proteinExistence type="predicted"/>
<name>A0A1H5Y432_9HYPH</name>
<dbReference type="GO" id="GO:0004622">
    <property type="term" value="F:phosphatidylcholine lysophospholipase activity"/>
    <property type="evidence" value="ECO:0007669"/>
    <property type="project" value="TreeGrafter"/>
</dbReference>
<gene>
    <name evidence="1" type="ORF">SAMN04488115_103507</name>
</gene>
<dbReference type="AlphaFoldDB" id="A0A1H5Y432"/>
<sequence>MTLAAMSDLRCRFGAAQQPFQPVLTVAKKALQETGKLTIVALGSSTTAGAGASADDKSYPIVLQAELQRRLPAAEIKVINKGIGGQSAYDMLLRMEPDVIDEKPSIVIWQTVVNDAIRHVGEEKLAKILRKGITKVQAAGIDMVLMDLQWLPRDDRYPRYDDYRTVLTKTAEELGVSVFPRYAMMKNWARAKQFTPEEIVGMDGLHTIDASYRCLAVRLADGIVSALTGAKPDLAESPKSTN</sequence>
<protein>
    <submittedName>
        <fullName evidence="1">Lysophospholipase L1</fullName>
    </submittedName>
</protein>
<keyword evidence="2" id="KW-1185">Reference proteome</keyword>
<dbReference type="Pfam" id="PF25182">
    <property type="entry name" value="NonGDSL"/>
    <property type="match status" value="1"/>
</dbReference>
<dbReference type="InterPro" id="IPR057572">
    <property type="entry name" value="NonGDSL"/>
</dbReference>
<evidence type="ECO:0000313" key="1">
    <source>
        <dbReference type="EMBL" id="SEG18360.1"/>
    </source>
</evidence>
<dbReference type="Proteomes" id="UP000236743">
    <property type="component" value="Unassembled WGS sequence"/>
</dbReference>
<dbReference type="InterPro" id="IPR036514">
    <property type="entry name" value="SGNH_hydro_sf"/>
</dbReference>
<dbReference type="EMBL" id="FNUY01000003">
    <property type="protein sequence ID" value="SEG18360.1"/>
    <property type="molecule type" value="Genomic_DNA"/>
</dbReference>
<accession>A0A1H5Y432</accession>
<dbReference type="InterPro" id="IPR051532">
    <property type="entry name" value="Ester_Hydrolysis_Enzymes"/>
</dbReference>
<dbReference type="Gene3D" id="3.40.50.1110">
    <property type="entry name" value="SGNH hydrolase"/>
    <property type="match status" value="1"/>
</dbReference>
<organism evidence="1 2">
    <name type="scientific">Bosea lathyri</name>
    <dbReference type="NCBI Taxonomy" id="1036778"/>
    <lineage>
        <taxon>Bacteria</taxon>
        <taxon>Pseudomonadati</taxon>
        <taxon>Pseudomonadota</taxon>
        <taxon>Alphaproteobacteria</taxon>
        <taxon>Hyphomicrobiales</taxon>
        <taxon>Boseaceae</taxon>
        <taxon>Bosea</taxon>
    </lineage>
</organism>
<dbReference type="PANTHER" id="PTHR30383:SF5">
    <property type="entry name" value="SGNH HYDROLASE-TYPE ESTERASE DOMAIN-CONTAINING PROTEIN"/>
    <property type="match status" value="1"/>
</dbReference>
<reference evidence="1 2" key="1">
    <citation type="submission" date="2016-10" db="EMBL/GenBank/DDBJ databases">
        <authorList>
            <person name="de Groot N.N."/>
        </authorList>
    </citation>
    <scope>NUCLEOTIDE SEQUENCE [LARGE SCALE GENOMIC DNA]</scope>
    <source>
        <strain evidence="1 2">DSM 26656</strain>
    </source>
</reference>
<dbReference type="SUPFAM" id="SSF52266">
    <property type="entry name" value="SGNH hydrolase"/>
    <property type="match status" value="1"/>
</dbReference>